<evidence type="ECO:0000259" key="5">
    <source>
        <dbReference type="PROSITE" id="PS50865"/>
    </source>
</evidence>
<evidence type="ECO:0000256" key="1">
    <source>
        <dbReference type="ARBA" id="ARBA00022723"/>
    </source>
</evidence>
<keyword evidence="1" id="KW-0479">Metal-binding</keyword>
<evidence type="ECO:0000313" key="6">
    <source>
        <dbReference type="EMBL" id="EJD35042.1"/>
    </source>
</evidence>
<sequence length="447" mass="49679">MARGSSSQRCMCNNGDDHLPLDEFRARLEAFFRACRNPRDLRGCMACLDLINITARTCVEAGDIAKLHPDAPFSAALVLLEELTRVSVTRTRLALQTAQTHCKRSHGPHKKDRRDVFERFVEGLGLFIRGGFYSGSQPVALSGRMRKGEHWPATLDQLFPLGTDRIIDALVYWCCAAAGHSPFDIVCLDLYLARDTVLPRLLAAENRERLAWSMVHALSRTPVDWPGGAPPFQDPQGFRPQEEARWGKEMVRHITRLIHQIAAKGNDGTASLSNLVSGFEREFLAALETLESFLIHLDPDDADTLRSLAAFLNTRLGRGSAEPPSTELLVFRFACRINVPGQGVCANTACGTPQHSAHGTRKLFYCNRCRLVRYCGADCQKADWSGAEVPHKLVCVTLAKLLGYLPQEKMDWPDFHAAWEEAALDPVDVDNLRKWVLATGVVPPDAL</sequence>
<reference evidence="7" key="1">
    <citation type="journal article" date="2012" name="Science">
        <title>The Paleozoic origin of enzymatic lignin decomposition reconstructed from 31 fungal genomes.</title>
        <authorList>
            <person name="Floudas D."/>
            <person name="Binder M."/>
            <person name="Riley R."/>
            <person name="Barry K."/>
            <person name="Blanchette R.A."/>
            <person name="Henrissat B."/>
            <person name="Martinez A.T."/>
            <person name="Otillar R."/>
            <person name="Spatafora J.W."/>
            <person name="Yadav J.S."/>
            <person name="Aerts A."/>
            <person name="Benoit I."/>
            <person name="Boyd A."/>
            <person name="Carlson A."/>
            <person name="Copeland A."/>
            <person name="Coutinho P.M."/>
            <person name="de Vries R.P."/>
            <person name="Ferreira P."/>
            <person name="Findley K."/>
            <person name="Foster B."/>
            <person name="Gaskell J."/>
            <person name="Glotzer D."/>
            <person name="Gorecki P."/>
            <person name="Heitman J."/>
            <person name="Hesse C."/>
            <person name="Hori C."/>
            <person name="Igarashi K."/>
            <person name="Jurgens J.A."/>
            <person name="Kallen N."/>
            <person name="Kersten P."/>
            <person name="Kohler A."/>
            <person name="Kuees U."/>
            <person name="Kumar T.K.A."/>
            <person name="Kuo A."/>
            <person name="LaButti K."/>
            <person name="Larrondo L.F."/>
            <person name="Lindquist E."/>
            <person name="Ling A."/>
            <person name="Lombard V."/>
            <person name="Lucas S."/>
            <person name="Lundell T."/>
            <person name="Martin R."/>
            <person name="McLaughlin D.J."/>
            <person name="Morgenstern I."/>
            <person name="Morin E."/>
            <person name="Murat C."/>
            <person name="Nagy L.G."/>
            <person name="Nolan M."/>
            <person name="Ohm R.A."/>
            <person name="Patyshakuliyeva A."/>
            <person name="Rokas A."/>
            <person name="Ruiz-Duenas F.J."/>
            <person name="Sabat G."/>
            <person name="Salamov A."/>
            <person name="Samejima M."/>
            <person name="Schmutz J."/>
            <person name="Slot J.C."/>
            <person name="St John F."/>
            <person name="Stenlid J."/>
            <person name="Sun H."/>
            <person name="Sun S."/>
            <person name="Syed K."/>
            <person name="Tsang A."/>
            <person name="Wiebenga A."/>
            <person name="Young D."/>
            <person name="Pisabarro A."/>
            <person name="Eastwood D.C."/>
            <person name="Martin F."/>
            <person name="Cullen D."/>
            <person name="Grigoriev I.V."/>
            <person name="Hibbett D.S."/>
        </authorList>
    </citation>
    <scope>NUCLEOTIDE SEQUENCE [LARGE SCALE GENOMIC DNA]</scope>
    <source>
        <strain evidence="7">TFB10046</strain>
    </source>
</reference>
<organism evidence="6 7">
    <name type="scientific">Auricularia subglabra (strain TFB-10046 / SS5)</name>
    <name type="common">White-rot fungus</name>
    <name type="synonym">Auricularia delicata (strain TFB10046)</name>
    <dbReference type="NCBI Taxonomy" id="717982"/>
    <lineage>
        <taxon>Eukaryota</taxon>
        <taxon>Fungi</taxon>
        <taxon>Dikarya</taxon>
        <taxon>Basidiomycota</taxon>
        <taxon>Agaricomycotina</taxon>
        <taxon>Agaricomycetes</taxon>
        <taxon>Auriculariales</taxon>
        <taxon>Auriculariaceae</taxon>
        <taxon>Auricularia</taxon>
    </lineage>
</organism>
<dbReference type="InParanoid" id="J0CWL7"/>
<accession>J0CWL7</accession>
<dbReference type="Gene3D" id="6.10.140.2220">
    <property type="match status" value="1"/>
</dbReference>
<feature type="domain" description="MYND-type" evidence="5">
    <location>
        <begin position="347"/>
        <end position="395"/>
    </location>
</feature>
<dbReference type="EMBL" id="JH687907">
    <property type="protein sequence ID" value="EJD35042.1"/>
    <property type="molecule type" value="Genomic_DNA"/>
</dbReference>
<dbReference type="GO" id="GO:0008270">
    <property type="term" value="F:zinc ion binding"/>
    <property type="evidence" value="ECO:0007669"/>
    <property type="project" value="UniProtKB-KW"/>
</dbReference>
<keyword evidence="7" id="KW-1185">Reference proteome</keyword>
<evidence type="ECO:0000256" key="4">
    <source>
        <dbReference type="PROSITE-ProRule" id="PRU00134"/>
    </source>
</evidence>
<dbReference type="KEGG" id="adl:AURDEDRAFT_140435"/>
<protein>
    <recommendedName>
        <fullName evidence="5">MYND-type domain-containing protein</fullName>
    </recommendedName>
</protein>
<dbReference type="AlphaFoldDB" id="J0CWL7"/>
<keyword evidence="2 4" id="KW-0863">Zinc-finger</keyword>
<dbReference type="Proteomes" id="UP000006514">
    <property type="component" value="Unassembled WGS sequence"/>
</dbReference>
<evidence type="ECO:0000256" key="2">
    <source>
        <dbReference type="ARBA" id="ARBA00022771"/>
    </source>
</evidence>
<dbReference type="SUPFAM" id="SSF144232">
    <property type="entry name" value="HIT/MYND zinc finger-like"/>
    <property type="match status" value="1"/>
</dbReference>
<gene>
    <name evidence="6" type="ORF">AURDEDRAFT_140435</name>
</gene>
<proteinExistence type="predicted"/>
<dbReference type="OrthoDB" id="341421at2759"/>
<dbReference type="Pfam" id="PF01753">
    <property type="entry name" value="zf-MYND"/>
    <property type="match status" value="1"/>
</dbReference>
<name>J0CWL7_AURST</name>
<keyword evidence="3" id="KW-0862">Zinc</keyword>
<dbReference type="InterPro" id="IPR002893">
    <property type="entry name" value="Znf_MYND"/>
</dbReference>
<evidence type="ECO:0000313" key="7">
    <source>
        <dbReference type="Proteomes" id="UP000006514"/>
    </source>
</evidence>
<evidence type="ECO:0000256" key="3">
    <source>
        <dbReference type="ARBA" id="ARBA00022833"/>
    </source>
</evidence>
<dbReference type="PROSITE" id="PS50865">
    <property type="entry name" value="ZF_MYND_2"/>
    <property type="match status" value="1"/>
</dbReference>